<accession>A0A381VW54</accession>
<reference evidence="3" key="1">
    <citation type="submission" date="2018-05" db="EMBL/GenBank/DDBJ databases">
        <authorList>
            <person name="Lanie J.A."/>
            <person name="Ng W.-L."/>
            <person name="Kazmierczak K.M."/>
            <person name="Andrzejewski T.M."/>
            <person name="Davidsen T.M."/>
            <person name="Wayne K.J."/>
            <person name="Tettelin H."/>
            <person name="Glass J.I."/>
            <person name="Rusch D."/>
            <person name="Podicherti R."/>
            <person name="Tsui H.-C.T."/>
            <person name="Winkler M.E."/>
        </authorList>
    </citation>
    <scope>NUCLEOTIDE SEQUENCE</scope>
</reference>
<dbReference type="PRINTS" id="PR01576">
    <property type="entry name" value="PDEFORMYLASE"/>
</dbReference>
<dbReference type="AlphaFoldDB" id="A0A381VW54"/>
<dbReference type="Gene3D" id="3.90.45.10">
    <property type="entry name" value="Peptide deformylase"/>
    <property type="match status" value="1"/>
</dbReference>
<dbReference type="SUPFAM" id="SSF56420">
    <property type="entry name" value="Peptide deformylase"/>
    <property type="match status" value="1"/>
</dbReference>
<dbReference type="NCBIfam" id="NF001159">
    <property type="entry name" value="PRK00150.1-3"/>
    <property type="match status" value="1"/>
</dbReference>
<evidence type="ECO:0000256" key="1">
    <source>
        <dbReference type="ARBA" id="ARBA00010759"/>
    </source>
</evidence>
<evidence type="ECO:0000256" key="2">
    <source>
        <dbReference type="SAM" id="MobiDB-lite"/>
    </source>
</evidence>
<gene>
    <name evidence="3" type="ORF">METZ01_LOCUS97380</name>
</gene>
<dbReference type="NCBIfam" id="TIGR00079">
    <property type="entry name" value="pept_deformyl"/>
    <property type="match status" value="1"/>
</dbReference>
<evidence type="ECO:0000313" key="3">
    <source>
        <dbReference type="EMBL" id="SVA44526.1"/>
    </source>
</evidence>
<dbReference type="CDD" id="cd00487">
    <property type="entry name" value="Pep_deformylase"/>
    <property type="match status" value="1"/>
</dbReference>
<dbReference type="InterPro" id="IPR023635">
    <property type="entry name" value="Peptide_deformylase"/>
</dbReference>
<proteinExistence type="inferred from homology"/>
<dbReference type="GO" id="GO:0042586">
    <property type="term" value="F:peptide deformylase activity"/>
    <property type="evidence" value="ECO:0007669"/>
    <property type="project" value="InterPro"/>
</dbReference>
<dbReference type="PANTHER" id="PTHR10458">
    <property type="entry name" value="PEPTIDE DEFORMYLASE"/>
    <property type="match status" value="1"/>
</dbReference>
<comment type="similarity">
    <text evidence="1">Belongs to the polypeptide deformylase family.</text>
</comment>
<dbReference type="HAMAP" id="MF_00163">
    <property type="entry name" value="Pep_deformylase"/>
    <property type="match status" value="1"/>
</dbReference>
<feature type="region of interest" description="Disordered" evidence="2">
    <location>
        <begin position="21"/>
        <end position="43"/>
    </location>
</feature>
<organism evidence="3">
    <name type="scientific">marine metagenome</name>
    <dbReference type="NCBI Taxonomy" id="408172"/>
    <lineage>
        <taxon>unclassified sequences</taxon>
        <taxon>metagenomes</taxon>
        <taxon>ecological metagenomes</taxon>
    </lineage>
</organism>
<dbReference type="InterPro" id="IPR036821">
    <property type="entry name" value="Peptide_deformylase_sf"/>
</dbReference>
<name>A0A381VW54_9ZZZZ</name>
<dbReference type="Pfam" id="PF01327">
    <property type="entry name" value="Pep_deformylase"/>
    <property type="match status" value="1"/>
</dbReference>
<evidence type="ECO:0008006" key="4">
    <source>
        <dbReference type="Google" id="ProtNLM"/>
    </source>
</evidence>
<dbReference type="PANTHER" id="PTHR10458:SF22">
    <property type="entry name" value="PEPTIDE DEFORMYLASE"/>
    <property type="match status" value="1"/>
</dbReference>
<protein>
    <recommendedName>
        <fullName evidence="4">Peptide deformylase</fullName>
    </recommendedName>
</protein>
<sequence length="237" mass="27079">MAKKLTPETIEAAAQHLENIQSGKTPILKGNGKGPKEESKSTYTTLGTKEKQKVFPLIPPNDPRLLMQIAPFMDDTLEQLGFKDRKDLAKVMYDNMTKYGGLGLAANQLGLPYRMFVMGGHPEIENGKVRYIFNPVINDFSEESVLLKEGCLSFPFLFLPIKRPKWVSVKYTDENGEEIEETLHGMPARIFQHENEHMNGYVFTDLVSKLKLERAEKAKEKMIKEIKRRQDAKKIIH</sequence>
<dbReference type="EMBL" id="UINC01009967">
    <property type="protein sequence ID" value="SVA44526.1"/>
    <property type="molecule type" value="Genomic_DNA"/>
</dbReference>